<dbReference type="EMBL" id="AAGWWG010000009">
    <property type="protein sequence ID" value="EBS8636252.1"/>
    <property type="molecule type" value="Genomic_DNA"/>
</dbReference>
<reference evidence="2" key="1">
    <citation type="submission" date="2018-07" db="EMBL/GenBank/DDBJ databases">
        <authorList>
            <consortium name="PulseNet: The National Subtyping Network for Foodborne Disease Surveillance"/>
            <person name="Tarr C.L."/>
            <person name="Trees E."/>
            <person name="Katz L.S."/>
            <person name="Carleton-Romer H.A."/>
            <person name="Stroika S."/>
            <person name="Kucerova Z."/>
            <person name="Roache K.F."/>
            <person name="Sabol A.L."/>
            <person name="Besser J."/>
            <person name="Gerner-Smidt P."/>
        </authorList>
    </citation>
    <scope>NUCLEOTIDE SEQUENCE</scope>
    <source>
        <strain evidence="2">PNUSAS016908</strain>
    </source>
</reference>
<name>A0A5V0UT41_SALER</name>
<dbReference type="AlphaFoldDB" id="A0A5V0UT41"/>
<accession>A0A5V0UT41</accession>
<evidence type="ECO:0000259" key="1">
    <source>
        <dbReference type="Pfam" id="PF10544"/>
    </source>
</evidence>
<protein>
    <recommendedName>
        <fullName evidence="1">Bacteriophage T5 Orf172 DNA-binding domain-containing protein</fullName>
    </recommendedName>
</protein>
<gene>
    <name evidence="2" type="ORF">CFJ71_16310</name>
</gene>
<evidence type="ECO:0000313" key="2">
    <source>
        <dbReference type="EMBL" id="EBS8636252.1"/>
    </source>
</evidence>
<sequence>MNPVMAKDVLYVPSANGRKKKTPPSVIEGRVIEALSKLPYSVNYLGFVGDYIGVKSKVALSCECGREFVSNAGDVISKGSGCRACCVRKYNNLYSPCLYVLRCGEIGKVGISENIRVRLAQIRHRTRFDFTLIHREELPDIKTARRREKLIKKWICAGGAFDIQEGRTETFRFSQKQLNNIKNIAKAW</sequence>
<proteinExistence type="predicted"/>
<dbReference type="Pfam" id="PF10544">
    <property type="entry name" value="T5orf172"/>
    <property type="match status" value="1"/>
</dbReference>
<feature type="domain" description="Bacteriophage T5 Orf172 DNA-binding" evidence="1">
    <location>
        <begin position="104"/>
        <end position="183"/>
    </location>
</feature>
<organism evidence="2">
    <name type="scientific">Salmonella enterica</name>
    <name type="common">Salmonella choleraesuis</name>
    <dbReference type="NCBI Taxonomy" id="28901"/>
    <lineage>
        <taxon>Bacteria</taxon>
        <taxon>Pseudomonadati</taxon>
        <taxon>Pseudomonadota</taxon>
        <taxon>Gammaproteobacteria</taxon>
        <taxon>Enterobacterales</taxon>
        <taxon>Enterobacteriaceae</taxon>
        <taxon>Salmonella</taxon>
    </lineage>
</organism>
<comment type="caution">
    <text evidence="2">The sequence shown here is derived from an EMBL/GenBank/DDBJ whole genome shotgun (WGS) entry which is preliminary data.</text>
</comment>
<dbReference type="InterPro" id="IPR018306">
    <property type="entry name" value="Phage_T5_Orf172_DNA-bd"/>
</dbReference>